<dbReference type="RefSeq" id="XP_018334658.1">
    <property type="nucleotide sequence ID" value="XM_018479156.2"/>
</dbReference>
<evidence type="ECO:0000256" key="3">
    <source>
        <dbReference type="ARBA" id="ARBA00023242"/>
    </source>
</evidence>
<dbReference type="RefSeq" id="XP_025835247.1">
    <property type="nucleotide sequence ID" value="XM_025979462.1"/>
</dbReference>
<dbReference type="InterPro" id="IPR004875">
    <property type="entry name" value="DDE_SF_endonuclease_dom"/>
</dbReference>
<keyword evidence="2" id="KW-0238">DNA-binding</keyword>
<dbReference type="PANTHER" id="PTHR19303:SF74">
    <property type="entry name" value="POGO TRANSPOSABLE ELEMENT WITH KRAB DOMAIN"/>
    <property type="match status" value="1"/>
</dbReference>
<dbReference type="PROSITE" id="PS51253">
    <property type="entry name" value="HTH_CENPB"/>
    <property type="match status" value="1"/>
</dbReference>
<dbReference type="KEGG" id="apln:108743582"/>
<name>A0A1W4XQ86_AGRPL</name>
<dbReference type="InterPro" id="IPR050863">
    <property type="entry name" value="CenT-Element_Derived"/>
</dbReference>
<dbReference type="PANTHER" id="PTHR19303">
    <property type="entry name" value="TRANSPOSON"/>
    <property type="match status" value="1"/>
</dbReference>
<sequence>MAPRKPFSQRQRQTWCKESMRKAIEDVRNKKMGSLKASKLYKVPRTTLRRLVAKVDISTEEATCAKLGRKPTLPQELEKQLVQYVLTMEAKLFGLVRKDVMSLAYQLAIKNNIAHTFSAKNESAGKDWLKSFLERYPELSFRRPTGTSFARAKGFNKESVNHFFDLYEKLMDNYKFPPEKIFNVDETGISVVPSQMLQVLSQKGKRQIGCLTSAERGSLITCVISMSAGGSFVPPMIIFPRKRSHPLLMKGAPPGAIHECHPSGWIDTKLFTKWFQHFIKHVKPSEESPVLLILDGHTSHTRNLELIDLARKNHVHLLSIPPHSSHKIQPLDKSFMGPLKKYVSDEIRSWVRNNSRPLTQYDMMEVFGRAYLRTQSGEIAVSGFRATGLYPIDRNVFKDHDFIDMNDQECIISNQENITPERTNSSTPAIENESFDITPSVNEPDMSNATTNGDTSALRNQNLASPGSFENVVPVATSPKPSTSRHHNFITPFQLSPIPEIAPRKATNRGRRAAKSTLLTSSPYKNCKTHSKRNRTKSKRL</sequence>
<evidence type="ECO:0000256" key="4">
    <source>
        <dbReference type="SAM" id="MobiDB-lite"/>
    </source>
</evidence>
<dbReference type="Proteomes" id="UP000192223">
    <property type="component" value="Unplaced"/>
</dbReference>
<dbReference type="GO" id="GO:0003677">
    <property type="term" value="F:DNA binding"/>
    <property type="evidence" value="ECO:0007669"/>
    <property type="project" value="UniProtKB-KW"/>
</dbReference>
<dbReference type="InterPro" id="IPR009057">
    <property type="entry name" value="Homeodomain-like_sf"/>
</dbReference>
<evidence type="ECO:0000313" key="8">
    <source>
        <dbReference type="RefSeq" id="XP_025835247.1"/>
    </source>
</evidence>
<dbReference type="STRING" id="224129.A0A1W4XQ86"/>
<dbReference type="InterPro" id="IPR006600">
    <property type="entry name" value="HTH_CenpB_DNA-bd_dom"/>
</dbReference>
<evidence type="ECO:0000313" key="6">
    <source>
        <dbReference type="Proteomes" id="UP000192223"/>
    </source>
</evidence>
<proteinExistence type="predicted"/>
<dbReference type="InterPro" id="IPR007889">
    <property type="entry name" value="HTH_Psq"/>
</dbReference>
<feature type="region of interest" description="Disordered" evidence="4">
    <location>
        <begin position="504"/>
        <end position="541"/>
    </location>
</feature>
<feature type="compositionally biased region" description="Basic residues" evidence="4">
    <location>
        <begin position="527"/>
        <end position="541"/>
    </location>
</feature>
<keyword evidence="6" id="KW-1185">Reference proteome</keyword>
<feature type="domain" description="HTH CENPB-type" evidence="5">
    <location>
        <begin position="65"/>
        <end position="142"/>
    </location>
</feature>
<dbReference type="OrthoDB" id="8194222at2759"/>
<protein>
    <submittedName>
        <fullName evidence="7">Uncharacterized protein LOC108743582</fullName>
    </submittedName>
    <submittedName>
        <fullName evidence="8">Uncharacterized protein LOC112905972</fullName>
    </submittedName>
</protein>
<dbReference type="Gene3D" id="1.10.10.60">
    <property type="entry name" value="Homeodomain-like"/>
    <property type="match status" value="1"/>
</dbReference>
<evidence type="ECO:0000259" key="5">
    <source>
        <dbReference type="PROSITE" id="PS51253"/>
    </source>
</evidence>
<evidence type="ECO:0000256" key="2">
    <source>
        <dbReference type="ARBA" id="ARBA00023125"/>
    </source>
</evidence>
<comment type="subcellular location">
    <subcellularLocation>
        <location evidence="1">Nucleus</location>
    </subcellularLocation>
</comment>
<dbReference type="Pfam" id="PF05225">
    <property type="entry name" value="HTH_psq"/>
    <property type="match status" value="1"/>
</dbReference>
<accession>A0A1W4XQ86</accession>
<dbReference type="GeneID" id="108743582"/>
<keyword evidence="3" id="KW-0539">Nucleus</keyword>
<reference evidence="7 8" key="1">
    <citation type="submission" date="2025-04" db="UniProtKB">
        <authorList>
            <consortium name="RefSeq"/>
        </authorList>
    </citation>
    <scope>IDENTIFICATION</scope>
    <source>
        <tissue evidence="7 8">Entire body</tissue>
    </source>
</reference>
<dbReference type="KEGG" id="apln:112905972"/>
<organism evidence="6 7">
    <name type="scientific">Agrilus planipennis</name>
    <name type="common">Emerald ash borer</name>
    <name type="synonym">Agrilus marcopoli</name>
    <dbReference type="NCBI Taxonomy" id="224129"/>
    <lineage>
        <taxon>Eukaryota</taxon>
        <taxon>Metazoa</taxon>
        <taxon>Ecdysozoa</taxon>
        <taxon>Arthropoda</taxon>
        <taxon>Hexapoda</taxon>
        <taxon>Insecta</taxon>
        <taxon>Pterygota</taxon>
        <taxon>Neoptera</taxon>
        <taxon>Endopterygota</taxon>
        <taxon>Coleoptera</taxon>
        <taxon>Polyphaga</taxon>
        <taxon>Elateriformia</taxon>
        <taxon>Buprestoidea</taxon>
        <taxon>Buprestidae</taxon>
        <taxon>Agrilinae</taxon>
        <taxon>Agrilus</taxon>
    </lineage>
</organism>
<evidence type="ECO:0000313" key="7">
    <source>
        <dbReference type="RefSeq" id="XP_018334658.1"/>
    </source>
</evidence>
<dbReference type="SUPFAM" id="SSF46689">
    <property type="entry name" value="Homeodomain-like"/>
    <property type="match status" value="1"/>
</dbReference>
<gene>
    <name evidence="7" type="primary">LOC108743582</name>
    <name evidence="8" type="synonym">LOC112905972</name>
</gene>
<dbReference type="Pfam" id="PF03184">
    <property type="entry name" value="DDE_1"/>
    <property type="match status" value="1"/>
</dbReference>
<dbReference type="AlphaFoldDB" id="A0A1W4XQ86"/>
<evidence type="ECO:0000256" key="1">
    <source>
        <dbReference type="ARBA" id="ARBA00004123"/>
    </source>
</evidence>
<dbReference type="GO" id="GO:0005634">
    <property type="term" value="C:nucleus"/>
    <property type="evidence" value="ECO:0007669"/>
    <property type="project" value="UniProtKB-SubCell"/>
</dbReference>